<name>A0A645IP74_9ZZZZ</name>
<accession>A0A645IP74</accession>
<protein>
    <submittedName>
        <fullName evidence="1">Uncharacterized protein</fullName>
    </submittedName>
</protein>
<dbReference type="EMBL" id="VSSQ01119366">
    <property type="protein sequence ID" value="MPN52856.1"/>
    <property type="molecule type" value="Genomic_DNA"/>
</dbReference>
<evidence type="ECO:0000313" key="1">
    <source>
        <dbReference type="EMBL" id="MPN52856.1"/>
    </source>
</evidence>
<sequence>MAKKRKAVADETEVVKFLTSVLRGDEAEEVVVKDRIKAAQLLGKRYGMFTDKVKIDEDSVVQIIDNVPKGDGYE</sequence>
<reference evidence="1" key="1">
    <citation type="submission" date="2019-08" db="EMBL/GenBank/DDBJ databases">
        <authorList>
            <person name="Kucharzyk K."/>
            <person name="Murdoch R.W."/>
            <person name="Higgins S."/>
            <person name="Loffler F."/>
        </authorList>
    </citation>
    <scope>NUCLEOTIDE SEQUENCE</scope>
</reference>
<comment type="caution">
    <text evidence="1">The sequence shown here is derived from an EMBL/GenBank/DDBJ whole genome shotgun (WGS) entry which is preliminary data.</text>
</comment>
<proteinExistence type="predicted"/>
<gene>
    <name evidence="1" type="ORF">SDC9_200519</name>
</gene>
<organism evidence="1">
    <name type="scientific">bioreactor metagenome</name>
    <dbReference type="NCBI Taxonomy" id="1076179"/>
    <lineage>
        <taxon>unclassified sequences</taxon>
        <taxon>metagenomes</taxon>
        <taxon>ecological metagenomes</taxon>
    </lineage>
</organism>
<dbReference type="AlphaFoldDB" id="A0A645IP74"/>
<dbReference type="Gene3D" id="6.10.140.2160">
    <property type="match status" value="1"/>
</dbReference>